<proteinExistence type="predicted"/>
<dbReference type="Proteomes" id="UP000250235">
    <property type="component" value="Unassembled WGS sequence"/>
</dbReference>
<gene>
    <name evidence="1" type="ORF">F511_47673</name>
</gene>
<name>A0A2Z6ZQH9_9LAMI</name>
<accession>A0A2Z6ZQH9</accession>
<keyword evidence="2" id="KW-1185">Reference proteome</keyword>
<dbReference type="AlphaFoldDB" id="A0A2Z6ZQH9"/>
<protein>
    <submittedName>
        <fullName evidence="1">Uncharacterized protein</fullName>
    </submittedName>
</protein>
<sequence length="104" mass="12043">MAAPQRAMAAHVSRPMLRGRCLRRAPVARLVGRCAARWPRKLLHAGRPMASRPWRNLLRHNRALRLRPCSIHRTAMRCRARPCAARYIGGGRRRPTMFRRRCNG</sequence>
<dbReference type="EMBL" id="KV290582">
    <property type="protein sequence ID" value="KZT75302.1"/>
    <property type="molecule type" value="Genomic_DNA"/>
</dbReference>
<evidence type="ECO:0000313" key="2">
    <source>
        <dbReference type="Proteomes" id="UP000250235"/>
    </source>
</evidence>
<evidence type="ECO:0000313" key="1">
    <source>
        <dbReference type="EMBL" id="KZT75302.1"/>
    </source>
</evidence>
<reference evidence="1 2" key="1">
    <citation type="journal article" date="2015" name="Proc. Natl. Acad. Sci. U.S.A.">
        <title>The resurrection genome of Boea hygrometrica: A blueprint for survival of dehydration.</title>
        <authorList>
            <person name="Xiao L."/>
            <person name="Yang G."/>
            <person name="Zhang L."/>
            <person name="Yang X."/>
            <person name="Zhao S."/>
            <person name="Ji Z."/>
            <person name="Zhou Q."/>
            <person name="Hu M."/>
            <person name="Wang Y."/>
            <person name="Chen M."/>
            <person name="Xu Y."/>
            <person name="Jin H."/>
            <person name="Xiao X."/>
            <person name="Hu G."/>
            <person name="Bao F."/>
            <person name="Hu Y."/>
            <person name="Wan P."/>
            <person name="Li L."/>
            <person name="Deng X."/>
            <person name="Kuang T."/>
            <person name="Xiang C."/>
            <person name="Zhu J.K."/>
            <person name="Oliver M.J."/>
            <person name="He Y."/>
        </authorList>
    </citation>
    <scope>NUCLEOTIDE SEQUENCE [LARGE SCALE GENOMIC DNA]</scope>
    <source>
        <strain evidence="2">cv. XS01</strain>
    </source>
</reference>
<organism evidence="1 2">
    <name type="scientific">Dorcoceras hygrometricum</name>
    <dbReference type="NCBI Taxonomy" id="472368"/>
    <lineage>
        <taxon>Eukaryota</taxon>
        <taxon>Viridiplantae</taxon>
        <taxon>Streptophyta</taxon>
        <taxon>Embryophyta</taxon>
        <taxon>Tracheophyta</taxon>
        <taxon>Spermatophyta</taxon>
        <taxon>Magnoliopsida</taxon>
        <taxon>eudicotyledons</taxon>
        <taxon>Gunneridae</taxon>
        <taxon>Pentapetalae</taxon>
        <taxon>asterids</taxon>
        <taxon>lamiids</taxon>
        <taxon>Lamiales</taxon>
        <taxon>Gesneriaceae</taxon>
        <taxon>Didymocarpoideae</taxon>
        <taxon>Trichosporeae</taxon>
        <taxon>Loxocarpinae</taxon>
        <taxon>Dorcoceras</taxon>
    </lineage>
</organism>